<dbReference type="InterPro" id="IPR025192">
    <property type="entry name" value="Succ_DH/fum_Rdtase_N"/>
</dbReference>
<keyword evidence="11" id="KW-0411">Iron-sulfur</keyword>
<evidence type="ECO:0000313" key="15">
    <source>
        <dbReference type="EMBL" id="BBO24302.1"/>
    </source>
</evidence>
<dbReference type="Gene3D" id="3.10.20.30">
    <property type="match status" value="1"/>
</dbReference>
<protein>
    <recommendedName>
        <fullName evidence="4">succinate dehydrogenase</fullName>
        <ecNumber evidence="4">1.3.5.1</ecNumber>
    </recommendedName>
</protein>
<dbReference type="EC" id="1.3.5.1" evidence="4"/>
<dbReference type="PANTHER" id="PTHR11921">
    <property type="entry name" value="SUCCINATE DEHYDROGENASE IRON-SULFUR PROTEIN"/>
    <property type="match status" value="1"/>
</dbReference>
<evidence type="ECO:0000256" key="11">
    <source>
        <dbReference type="ARBA" id="ARBA00023014"/>
    </source>
</evidence>
<evidence type="ECO:0000256" key="13">
    <source>
        <dbReference type="ARBA" id="ARBA00034078"/>
    </source>
</evidence>
<dbReference type="InterPro" id="IPR017900">
    <property type="entry name" value="4Fe4S_Fe_S_CS"/>
</dbReference>
<proteinExistence type="inferred from homology"/>
<dbReference type="InterPro" id="IPR036010">
    <property type="entry name" value="2Fe-2S_ferredoxin-like_sf"/>
</dbReference>
<keyword evidence="6" id="KW-0816">Tricarboxylic acid cycle</keyword>
<evidence type="ECO:0000256" key="5">
    <source>
        <dbReference type="ARBA" id="ARBA00022485"/>
    </source>
</evidence>
<dbReference type="Pfam" id="PF13085">
    <property type="entry name" value="Fer2_3"/>
    <property type="match status" value="1"/>
</dbReference>
<dbReference type="GO" id="GO:0046872">
    <property type="term" value="F:metal ion binding"/>
    <property type="evidence" value="ECO:0007669"/>
    <property type="project" value="UniProtKB-KW"/>
</dbReference>
<evidence type="ECO:0000256" key="8">
    <source>
        <dbReference type="ARBA" id="ARBA00022723"/>
    </source>
</evidence>
<dbReference type="KEGG" id="npy:NPRO_18970"/>
<dbReference type="NCBIfam" id="NF006391">
    <property type="entry name" value="PRK08640.1"/>
    <property type="match status" value="1"/>
</dbReference>
<name>A0A809RWP5_9BACT</name>
<evidence type="ECO:0000256" key="6">
    <source>
        <dbReference type="ARBA" id="ARBA00022532"/>
    </source>
</evidence>
<dbReference type="SUPFAM" id="SSF54292">
    <property type="entry name" value="2Fe-2S ferredoxin-like"/>
    <property type="match status" value="1"/>
</dbReference>
<comment type="cofactor">
    <cofactor evidence="2">
        <name>[4Fe-4S] cluster</name>
        <dbReference type="ChEBI" id="CHEBI:49883"/>
    </cofactor>
</comment>
<dbReference type="InterPro" id="IPR017896">
    <property type="entry name" value="4Fe4S_Fe-S-bd"/>
</dbReference>
<evidence type="ECO:0000256" key="1">
    <source>
        <dbReference type="ARBA" id="ARBA00001927"/>
    </source>
</evidence>
<keyword evidence="12" id="KW-0003">3Fe-4S</keyword>
<dbReference type="InterPro" id="IPR004489">
    <property type="entry name" value="Succ_DH/fum_Rdtase_Fe-S"/>
</dbReference>
<dbReference type="Proteomes" id="UP000662873">
    <property type="component" value="Chromosome"/>
</dbReference>
<evidence type="ECO:0000256" key="12">
    <source>
        <dbReference type="ARBA" id="ARBA00023291"/>
    </source>
</evidence>
<dbReference type="InterPro" id="IPR012675">
    <property type="entry name" value="Beta-grasp_dom_sf"/>
</dbReference>
<gene>
    <name evidence="15" type="ORF">NPRO_18970</name>
</gene>
<keyword evidence="9" id="KW-0560">Oxidoreductase</keyword>
<dbReference type="GO" id="GO:0051537">
    <property type="term" value="F:2 iron, 2 sulfur cluster binding"/>
    <property type="evidence" value="ECO:0007669"/>
    <property type="project" value="UniProtKB-KW"/>
</dbReference>
<dbReference type="GO" id="GO:0006099">
    <property type="term" value="P:tricarboxylic acid cycle"/>
    <property type="evidence" value="ECO:0007669"/>
    <property type="project" value="UniProtKB-KW"/>
</dbReference>
<dbReference type="PROSITE" id="PS51379">
    <property type="entry name" value="4FE4S_FER_2"/>
    <property type="match status" value="1"/>
</dbReference>
<accession>A0A809RWP5</accession>
<comment type="cofactor">
    <cofactor evidence="1">
        <name>[3Fe-4S] cluster</name>
        <dbReference type="ChEBI" id="CHEBI:21137"/>
    </cofactor>
</comment>
<dbReference type="GO" id="GO:0022904">
    <property type="term" value="P:respiratory electron transport chain"/>
    <property type="evidence" value="ECO:0007669"/>
    <property type="project" value="TreeGrafter"/>
</dbReference>
<evidence type="ECO:0000259" key="14">
    <source>
        <dbReference type="PROSITE" id="PS51379"/>
    </source>
</evidence>
<dbReference type="InterPro" id="IPR009051">
    <property type="entry name" value="Helical_ferredxn"/>
</dbReference>
<dbReference type="NCBIfam" id="TIGR00384">
    <property type="entry name" value="dhsB"/>
    <property type="match status" value="1"/>
</dbReference>
<dbReference type="GO" id="GO:0051538">
    <property type="term" value="F:3 iron, 4 sulfur cluster binding"/>
    <property type="evidence" value="ECO:0007669"/>
    <property type="project" value="UniProtKB-KW"/>
</dbReference>
<dbReference type="SUPFAM" id="SSF46548">
    <property type="entry name" value="alpha-helical ferredoxin"/>
    <property type="match status" value="1"/>
</dbReference>
<evidence type="ECO:0000256" key="4">
    <source>
        <dbReference type="ARBA" id="ARBA00012792"/>
    </source>
</evidence>
<dbReference type="InterPro" id="IPR050573">
    <property type="entry name" value="SDH/FRD_Iron-Sulfur"/>
</dbReference>
<evidence type="ECO:0000256" key="3">
    <source>
        <dbReference type="ARBA" id="ARBA00009433"/>
    </source>
</evidence>
<keyword evidence="7" id="KW-0001">2Fe-2S</keyword>
<keyword evidence="10" id="KW-0408">Iron</keyword>
<comment type="similarity">
    <text evidence="3">Belongs to the succinate dehydrogenase/fumarate reductase iron-sulfur protein family.</text>
</comment>
<dbReference type="PROSITE" id="PS00198">
    <property type="entry name" value="4FE4S_FER_1"/>
    <property type="match status" value="1"/>
</dbReference>
<feature type="domain" description="4Fe-4S ferredoxin-type" evidence="14">
    <location>
        <begin position="161"/>
        <end position="189"/>
    </location>
</feature>
<keyword evidence="5" id="KW-0004">4Fe-4S</keyword>
<dbReference type="EMBL" id="AP021858">
    <property type="protein sequence ID" value="BBO24302.1"/>
    <property type="molecule type" value="Genomic_DNA"/>
</dbReference>
<dbReference type="GO" id="GO:0051539">
    <property type="term" value="F:4 iron, 4 sulfur cluster binding"/>
    <property type="evidence" value="ECO:0007669"/>
    <property type="project" value="UniProtKB-KW"/>
</dbReference>
<dbReference type="AlphaFoldDB" id="A0A809RWP5"/>
<reference evidence="15" key="1">
    <citation type="journal article" name="DNA Res.">
        <title>The physiological potential of anammox bacteria as revealed by their core genome structure.</title>
        <authorList>
            <person name="Okubo T."/>
            <person name="Toyoda A."/>
            <person name="Fukuhara K."/>
            <person name="Uchiyama I."/>
            <person name="Harigaya Y."/>
            <person name="Kuroiwa M."/>
            <person name="Suzuki T."/>
            <person name="Murakami Y."/>
            <person name="Suwa Y."/>
            <person name="Takami H."/>
        </authorList>
    </citation>
    <scope>NUCLEOTIDE SEQUENCE</scope>
    <source>
        <strain evidence="15">317325-2</strain>
    </source>
</reference>
<evidence type="ECO:0000256" key="2">
    <source>
        <dbReference type="ARBA" id="ARBA00001966"/>
    </source>
</evidence>
<sequence>MMGPVIATANDAPSTILLRVLRQDRQGAESYWEEFEIPYRPQLNVISTLMEVRKRPVNAQGKFVRPPAWEAACLEEVCGSCTMNINGRVRQACTALIDDVGERKGSQMVVELEAMRKFRLVRDLIVDRSSMFESLKKIKGWVPIDGSYDLGMAQPQDDHIRQLRYSLSRCMTCGCCLEACPQVSERSKFVGPAAIGQTLLFNLHPVGKALESERLEFMESEAGITNCGNAQNCVKVCPKGVPLTHAIADLNREATRHSLGKWFRSGPHG</sequence>
<dbReference type="Gene3D" id="1.10.1060.10">
    <property type="entry name" value="Alpha-helical ferredoxin"/>
    <property type="match status" value="1"/>
</dbReference>
<evidence type="ECO:0000313" key="16">
    <source>
        <dbReference type="Proteomes" id="UP000662873"/>
    </source>
</evidence>
<evidence type="ECO:0000256" key="7">
    <source>
        <dbReference type="ARBA" id="ARBA00022714"/>
    </source>
</evidence>
<dbReference type="GO" id="GO:0009055">
    <property type="term" value="F:electron transfer activity"/>
    <property type="evidence" value="ECO:0007669"/>
    <property type="project" value="InterPro"/>
</dbReference>
<evidence type="ECO:0000256" key="10">
    <source>
        <dbReference type="ARBA" id="ARBA00023004"/>
    </source>
</evidence>
<dbReference type="Pfam" id="PF13183">
    <property type="entry name" value="Fer4_8"/>
    <property type="match status" value="1"/>
</dbReference>
<dbReference type="FunFam" id="3.10.20.30:FF:000018">
    <property type="entry name" value="Succinate dehydrogenase iron-sulfur subunit"/>
    <property type="match status" value="1"/>
</dbReference>
<organism evidence="15 16">
    <name type="scientific">Candidatus Nitrosymbiomonas proteolyticus</name>
    <dbReference type="NCBI Taxonomy" id="2608984"/>
    <lineage>
        <taxon>Bacteria</taxon>
        <taxon>Bacillati</taxon>
        <taxon>Armatimonadota</taxon>
        <taxon>Armatimonadota incertae sedis</taxon>
        <taxon>Candidatus Nitrosymbiomonas</taxon>
    </lineage>
</organism>
<dbReference type="PANTHER" id="PTHR11921:SF29">
    <property type="entry name" value="SUCCINATE DEHYDROGENASE [UBIQUINONE] IRON-SULFUR SUBUNIT, MITOCHONDRIAL"/>
    <property type="match status" value="1"/>
</dbReference>
<evidence type="ECO:0000256" key="9">
    <source>
        <dbReference type="ARBA" id="ARBA00023002"/>
    </source>
</evidence>
<dbReference type="GO" id="GO:0008177">
    <property type="term" value="F:succinate dehydrogenase (quinone) activity"/>
    <property type="evidence" value="ECO:0007669"/>
    <property type="project" value="UniProtKB-EC"/>
</dbReference>
<comment type="cofactor">
    <cofactor evidence="13">
        <name>[2Fe-2S] cluster</name>
        <dbReference type="ChEBI" id="CHEBI:190135"/>
    </cofactor>
</comment>
<keyword evidence="8" id="KW-0479">Metal-binding</keyword>